<dbReference type="Proteomes" id="UP000178305">
    <property type="component" value="Unassembled WGS sequence"/>
</dbReference>
<reference evidence="7 8" key="1">
    <citation type="journal article" date="2016" name="Nat. Commun.">
        <title>Thousands of microbial genomes shed light on interconnected biogeochemical processes in an aquifer system.</title>
        <authorList>
            <person name="Anantharaman K."/>
            <person name="Brown C.T."/>
            <person name="Hug L.A."/>
            <person name="Sharon I."/>
            <person name="Castelle C.J."/>
            <person name="Probst A.J."/>
            <person name="Thomas B.C."/>
            <person name="Singh A."/>
            <person name="Wilkins M.J."/>
            <person name="Karaoz U."/>
            <person name="Brodie E.L."/>
            <person name="Williams K.H."/>
            <person name="Hubbard S.S."/>
            <person name="Banfield J.F."/>
        </authorList>
    </citation>
    <scope>NUCLEOTIDE SEQUENCE [LARGE SCALE GENOMIC DNA]</scope>
</reference>
<dbReference type="GO" id="GO:0005737">
    <property type="term" value="C:cytoplasm"/>
    <property type="evidence" value="ECO:0007669"/>
    <property type="project" value="UniProtKB-SubCell"/>
</dbReference>
<accession>A0A1F6AUU2</accession>
<keyword evidence="6" id="KW-0067">ATP-binding</keyword>
<keyword evidence="4 5" id="KW-0418">Kinase</keyword>
<evidence type="ECO:0000256" key="6">
    <source>
        <dbReference type="RuleBase" id="RU003331"/>
    </source>
</evidence>
<comment type="similarity">
    <text evidence="5">Belongs to the adenylate kinase family.</text>
</comment>
<keyword evidence="2" id="KW-0545">Nucleotide biosynthesis</keyword>
<dbReference type="Gene3D" id="3.40.50.300">
    <property type="entry name" value="P-loop containing nucleotide triphosphate hydrolases"/>
    <property type="match status" value="1"/>
</dbReference>
<evidence type="ECO:0000256" key="1">
    <source>
        <dbReference type="ARBA" id="ARBA00022679"/>
    </source>
</evidence>
<keyword evidence="3 6" id="KW-0547">Nucleotide-binding</keyword>
<evidence type="ECO:0000313" key="8">
    <source>
        <dbReference type="Proteomes" id="UP000178305"/>
    </source>
</evidence>
<dbReference type="SUPFAM" id="SSF52540">
    <property type="entry name" value="P-loop containing nucleoside triphosphate hydrolases"/>
    <property type="match status" value="1"/>
</dbReference>
<organism evidence="7 8">
    <name type="scientific">Candidatus Gottesmanbacteria bacterium RIFCSPLOWO2_01_FULL_48_11</name>
    <dbReference type="NCBI Taxonomy" id="1798395"/>
    <lineage>
        <taxon>Bacteria</taxon>
        <taxon>Candidatus Gottesmaniibacteriota</taxon>
    </lineage>
</organism>
<comment type="catalytic activity">
    <reaction evidence="6">
        <text>AMP + ATP = 2 ADP</text>
        <dbReference type="Rhea" id="RHEA:12973"/>
        <dbReference type="ChEBI" id="CHEBI:30616"/>
        <dbReference type="ChEBI" id="CHEBI:456215"/>
        <dbReference type="ChEBI" id="CHEBI:456216"/>
        <dbReference type="EC" id="2.7.4.3"/>
    </reaction>
</comment>
<dbReference type="InterPro" id="IPR000850">
    <property type="entry name" value="Adenylat/UMP-CMP_kin"/>
</dbReference>
<dbReference type="GO" id="GO:0004017">
    <property type="term" value="F:AMP kinase activity"/>
    <property type="evidence" value="ECO:0007669"/>
    <property type="project" value="UniProtKB-EC"/>
</dbReference>
<comment type="subunit">
    <text evidence="6">Monomer.</text>
</comment>
<comment type="caution">
    <text evidence="7">The sequence shown here is derived from an EMBL/GenBank/DDBJ whole genome shotgun (WGS) entry which is preliminary data.</text>
</comment>
<evidence type="ECO:0000256" key="5">
    <source>
        <dbReference type="RuleBase" id="RU003330"/>
    </source>
</evidence>
<evidence type="ECO:0000256" key="2">
    <source>
        <dbReference type="ARBA" id="ARBA00022727"/>
    </source>
</evidence>
<proteinExistence type="inferred from homology"/>
<dbReference type="Pfam" id="PF13207">
    <property type="entry name" value="AAA_17"/>
    <property type="match status" value="1"/>
</dbReference>
<gene>
    <name evidence="7" type="ORF">A3A64_02575</name>
</gene>
<dbReference type="PANTHER" id="PTHR23359">
    <property type="entry name" value="NUCLEOTIDE KINASE"/>
    <property type="match status" value="1"/>
</dbReference>
<sequence length="194" mass="21390">MSRAIIITGPPGSGKGTQAKLVAEYIGGVWYDTGAKIRERLARGEVLDKGYVEGYAVGKLLDPNKTLKMVLGDIKEVFASQKSVVLSSSPKSTIEAFGSGDDGLMHMLRDTYGMENILIFRIHVPLEESIKRNMKREDGRVDDTPETIKSRYEDQYGKSVAPTIEAIKAQGYNVIDIDGIPSPEEVFESIKQHL</sequence>
<evidence type="ECO:0000256" key="3">
    <source>
        <dbReference type="ARBA" id="ARBA00022741"/>
    </source>
</evidence>
<dbReference type="PRINTS" id="PR00094">
    <property type="entry name" value="ADENYLTKNASE"/>
</dbReference>
<dbReference type="EC" id="2.7.4.3" evidence="6"/>
<dbReference type="AlphaFoldDB" id="A0A1F6AUU2"/>
<dbReference type="InterPro" id="IPR027417">
    <property type="entry name" value="P-loop_NTPase"/>
</dbReference>
<dbReference type="EMBL" id="MFJY01000004">
    <property type="protein sequence ID" value="OGG28456.1"/>
    <property type="molecule type" value="Genomic_DNA"/>
</dbReference>
<keyword evidence="1 5" id="KW-0808">Transferase</keyword>
<evidence type="ECO:0000256" key="4">
    <source>
        <dbReference type="ARBA" id="ARBA00022777"/>
    </source>
</evidence>
<evidence type="ECO:0000313" key="7">
    <source>
        <dbReference type="EMBL" id="OGG28456.1"/>
    </source>
</evidence>
<dbReference type="GO" id="GO:0005524">
    <property type="term" value="F:ATP binding"/>
    <property type="evidence" value="ECO:0007669"/>
    <property type="project" value="UniProtKB-KW"/>
</dbReference>
<protein>
    <recommendedName>
        <fullName evidence="6">Adenylate kinase</fullName>
        <ecNumber evidence="6">2.7.4.3</ecNumber>
    </recommendedName>
</protein>
<name>A0A1F6AUU2_9BACT</name>
<comment type="subcellular location">
    <subcellularLocation>
        <location evidence="6">Cytoplasm</location>
    </subcellularLocation>
</comment>